<proteinExistence type="predicted"/>
<accession>A0A512M9J3</accession>
<sequence length="96" mass="11009">MSLRASWKRTKAHLADARRELPAHPLSGEEGGSDSGFQEFIDHNELELALDELEGMATTNATTTHFWVSLRAAAEEMQLDRHRDRYDKIIDRMIDK</sequence>
<organism evidence="2 3">
    <name type="scientific">Brevifollis gellanilyticus</name>
    <dbReference type="NCBI Taxonomy" id="748831"/>
    <lineage>
        <taxon>Bacteria</taxon>
        <taxon>Pseudomonadati</taxon>
        <taxon>Verrucomicrobiota</taxon>
        <taxon>Verrucomicrobiia</taxon>
        <taxon>Verrucomicrobiales</taxon>
        <taxon>Verrucomicrobiaceae</taxon>
    </lineage>
</organism>
<keyword evidence="3" id="KW-1185">Reference proteome</keyword>
<evidence type="ECO:0000313" key="3">
    <source>
        <dbReference type="Proteomes" id="UP000321577"/>
    </source>
</evidence>
<gene>
    <name evidence="2" type="ORF">BGE01nite_27080</name>
</gene>
<feature type="compositionally biased region" description="Basic residues" evidence="1">
    <location>
        <begin position="1"/>
        <end position="12"/>
    </location>
</feature>
<feature type="region of interest" description="Disordered" evidence="1">
    <location>
        <begin position="1"/>
        <end position="38"/>
    </location>
</feature>
<dbReference type="EMBL" id="BKAG01000017">
    <property type="protein sequence ID" value="GEP43417.1"/>
    <property type="molecule type" value="Genomic_DNA"/>
</dbReference>
<protein>
    <submittedName>
        <fullName evidence="2">Uncharacterized protein</fullName>
    </submittedName>
</protein>
<dbReference type="AlphaFoldDB" id="A0A512M9J3"/>
<comment type="caution">
    <text evidence="2">The sequence shown here is derived from an EMBL/GenBank/DDBJ whole genome shotgun (WGS) entry which is preliminary data.</text>
</comment>
<dbReference type="RefSeq" id="WP_146850993.1">
    <property type="nucleotide sequence ID" value="NZ_BKAG01000017.1"/>
</dbReference>
<evidence type="ECO:0000313" key="2">
    <source>
        <dbReference type="EMBL" id="GEP43417.1"/>
    </source>
</evidence>
<evidence type="ECO:0000256" key="1">
    <source>
        <dbReference type="SAM" id="MobiDB-lite"/>
    </source>
</evidence>
<name>A0A512M9J3_9BACT</name>
<feature type="compositionally biased region" description="Basic and acidic residues" evidence="1">
    <location>
        <begin position="13"/>
        <end position="22"/>
    </location>
</feature>
<dbReference type="OrthoDB" id="6312744at2"/>
<reference evidence="2 3" key="1">
    <citation type="submission" date="2019-07" db="EMBL/GenBank/DDBJ databases">
        <title>Whole genome shotgun sequence of Brevifollis gellanilyticus NBRC 108608.</title>
        <authorList>
            <person name="Hosoyama A."/>
            <person name="Uohara A."/>
            <person name="Ohji S."/>
            <person name="Ichikawa N."/>
        </authorList>
    </citation>
    <scope>NUCLEOTIDE SEQUENCE [LARGE SCALE GENOMIC DNA]</scope>
    <source>
        <strain evidence="2 3">NBRC 108608</strain>
    </source>
</reference>
<dbReference type="Proteomes" id="UP000321577">
    <property type="component" value="Unassembled WGS sequence"/>
</dbReference>